<evidence type="ECO:0008006" key="3">
    <source>
        <dbReference type="Google" id="ProtNLM"/>
    </source>
</evidence>
<evidence type="ECO:0000313" key="1">
    <source>
        <dbReference type="EMBL" id="KAA8885232.1"/>
    </source>
</evidence>
<reference evidence="1 2" key="1">
    <citation type="submission" date="2019-09" db="EMBL/GenBank/DDBJ databases">
        <authorList>
            <person name="Wang X."/>
        </authorList>
    </citation>
    <scope>NUCLEOTIDE SEQUENCE [LARGE SCALE GENOMIC DNA]</scope>
    <source>
        <strain evidence="1 2">CICC 11023</strain>
    </source>
</reference>
<dbReference type="Proteomes" id="UP000323876">
    <property type="component" value="Unassembled WGS sequence"/>
</dbReference>
<protein>
    <recommendedName>
        <fullName evidence="3">DUF4123 domain-containing protein</fullName>
    </recommendedName>
</protein>
<name>A0A5N0E720_9NOCA</name>
<evidence type="ECO:0000313" key="2">
    <source>
        <dbReference type="Proteomes" id="UP000323876"/>
    </source>
</evidence>
<dbReference type="OrthoDB" id="2528990at2"/>
<comment type="caution">
    <text evidence="1">The sequence shown here is derived from an EMBL/GenBank/DDBJ whole genome shotgun (WGS) entry which is preliminary data.</text>
</comment>
<dbReference type="RefSeq" id="WP_150405592.1">
    <property type="nucleotide sequence ID" value="NZ_VXLC01000016.1"/>
</dbReference>
<sequence>MGSRAEIVVIDAGTQRKFYTHWGARALHLDLLPGALSALRFATAQEEVENWIYDLEAVAVIDVDSRMLLWHSSACKEDAIRCAVFETMRETWPNWSIQWAEFQERDLIDYCTGRWPQCIVTVVAPGKPRLYTPAIDLMHLLEQGPALVEVIAGWKRADRLPTLPPYGLHLDPAQKCGAWWAFDNNSSVLDAIAEHWRDWRWENWNNRMAKILTMTDPGPPADVMKAFQSLSESFEQHQLLDAGTEASAALLNMTDWLQDLTRSAGQAPTTIEDNAFTHRPIELSPTELNDTREAIARAALRSAP</sequence>
<gene>
    <name evidence="1" type="ORF">F3087_30915</name>
</gene>
<accession>A0A5N0E720</accession>
<dbReference type="AlphaFoldDB" id="A0A5N0E720"/>
<dbReference type="EMBL" id="VXLC01000016">
    <property type="protein sequence ID" value="KAA8885232.1"/>
    <property type="molecule type" value="Genomic_DNA"/>
</dbReference>
<keyword evidence="2" id="KW-1185">Reference proteome</keyword>
<proteinExistence type="predicted"/>
<organism evidence="1 2">
    <name type="scientific">Nocardia colli</name>
    <dbReference type="NCBI Taxonomy" id="2545717"/>
    <lineage>
        <taxon>Bacteria</taxon>
        <taxon>Bacillati</taxon>
        <taxon>Actinomycetota</taxon>
        <taxon>Actinomycetes</taxon>
        <taxon>Mycobacteriales</taxon>
        <taxon>Nocardiaceae</taxon>
        <taxon>Nocardia</taxon>
    </lineage>
</organism>